<dbReference type="STRING" id="406100.SAMN04488052_101503"/>
<dbReference type="OrthoDB" id="5608150at2"/>
<proteinExistence type="predicted"/>
<evidence type="ECO:0000313" key="3">
    <source>
        <dbReference type="Proteomes" id="UP000199657"/>
    </source>
</evidence>
<gene>
    <name evidence="2" type="ORF">SAMN04488052_101503</name>
</gene>
<evidence type="ECO:0000313" key="2">
    <source>
        <dbReference type="EMBL" id="SEO52069.1"/>
    </source>
</evidence>
<dbReference type="EMBL" id="FOEG01000001">
    <property type="protein sequence ID" value="SEO52069.1"/>
    <property type="molecule type" value="Genomic_DNA"/>
</dbReference>
<organism evidence="2 3">
    <name type="scientific">Aquisalimonas asiatica</name>
    <dbReference type="NCBI Taxonomy" id="406100"/>
    <lineage>
        <taxon>Bacteria</taxon>
        <taxon>Pseudomonadati</taxon>
        <taxon>Pseudomonadota</taxon>
        <taxon>Gammaproteobacteria</taxon>
        <taxon>Chromatiales</taxon>
        <taxon>Ectothiorhodospiraceae</taxon>
        <taxon>Aquisalimonas</taxon>
    </lineage>
</organism>
<evidence type="ECO:0000256" key="1">
    <source>
        <dbReference type="SAM" id="MobiDB-lite"/>
    </source>
</evidence>
<dbReference type="RefSeq" id="WP_091639639.1">
    <property type="nucleotide sequence ID" value="NZ_FOEG01000001.1"/>
</dbReference>
<dbReference type="Proteomes" id="UP000199657">
    <property type="component" value="Unassembled WGS sequence"/>
</dbReference>
<protein>
    <recommendedName>
        <fullName evidence="4">Type II/III secretion system short domain-containing protein</fullName>
    </recommendedName>
</protein>
<name>A0A1H8QCW4_9GAMM</name>
<sequence>MDARAWWYPLVTGVTRRTWQVAGVVVLVFAAAAVRAASIESVELEHRSADAIIEQVRALVGDDATLIADGHAILVRGDADTVAAVRSAVGHLDRPAVPVRVTLRAGTPTDMARSGVAPQRDGVRTYGTRTRGQEDSEQVITGHSGEPMQIRASEEQGRTRQQLLLGGDRPGHAETREYVTAERGFFVRPEVRGERVTLALAATRQAFEGDGERQGQDVTTSVSGNTGEWLLVGASGQAEQTEERGRRYTTRRSEEGTQWWIRVDRLDQ</sequence>
<dbReference type="AlphaFoldDB" id="A0A1H8QCW4"/>
<evidence type="ECO:0008006" key="4">
    <source>
        <dbReference type="Google" id="ProtNLM"/>
    </source>
</evidence>
<keyword evidence="3" id="KW-1185">Reference proteome</keyword>
<reference evidence="2 3" key="1">
    <citation type="submission" date="2016-10" db="EMBL/GenBank/DDBJ databases">
        <authorList>
            <person name="de Groot N.N."/>
        </authorList>
    </citation>
    <scope>NUCLEOTIDE SEQUENCE [LARGE SCALE GENOMIC DNA]</scope>
    <source>
        <strain evidence="2 3">CGMCC 1.6291</strain>
    </source>
</reference>
<accession>A0A1H8QCW4</accession>
<feature type="region of interest" description="Disordered" evidence="1">
    <location>
        <begin position="109"/>
        <end position="136"/>
    </location>
</feature>